<dbReference type="InterPro" id="IPR006680">
    <property type="entry name" value="Amidohydro-rel"/>
</dbReference>
<dbReference type="AlphaFoldDB" id="A0A3N4IUG2"/>
<evidence type="ECO:0000256" key="1">
    <source>
        <dbReference type="ARBA" id="ARBA00038310"/>
    </source>
</evidence>
<gene>
    <name evidence="3" type="ORF">L873DRAFT_1839237</name>
</gene>
<dbReference type="InterPro" id="IPR052350">
    <property type="entry name" value="Metallo-dep_Lactonases"/>
</dbReference>
<feature type="domain" description="Amidohydrolase-related" evidence="2">
    <location>
        <begin position="190"/>
        <end position="285"/>
    </location>
</feature>
<comment type="similarity">
    <text evidence="1">Belongs to the metallo-dependent hydrolases superfamily.</text>
</comment>
<keyword evidence="4" id="KW-1185">Reference proteome</keyword>
<protein>
    <recommendedName>
        <fullName evidence="2">Amidohydrolase-related domain-containing protein</fullName>
    </recommendedName>
</protein>
<sequence length="303" mass="33698">MTPGNPLNTQHAVHGYLNSVRIGGKSRATLGFVFVETDRKCHLNDDSGWKSPLEEFAFVYNAGMGKDPRYQDVAGSVLGIVPWAPIPSGRAVMGRYLDAIRGIAEEGGGKIKLLKGFRYILQFCEPGTGLKKEFIEGLKLMGEEGYIFELMVDTRSMGVWQLGKHWRRYGKPTMGPLAKPDLHIPPHQVPTNQTFLSWKAYLASIAILPNTYIKLSGCFSELPPSLLSPTTSTPREEIVGNAIKYITHWTNTVFEPFGAKRVIWGSDWPVCTVNGPKEYAWGLWVDVTEGILRGLNEGEKEDV</sequence>
<dbReference type="OrthoDB" id="2135488at2759"/>
<evidence type="ECO:0000259" key="2">
    <source>
        <dbReference type="Pfam" id="PF04909"/>
    </source>
</evidence>
<dbReference type="Gene3D" id="3.20.20.140">
    <property type="entry name" value="Metal-dependent hydrolases"/>
    <property type="match status" value="1"/>
</dbReference>
<evidence type="ECO:0000313" key="3">
    <source>
        <dbReference type="EMBL" id="RPA89426.1"/>
    </source>
</evidence>
<dbReference type="Pfam" id="PF04909">
    <property type="entry name" value="Amidohydro_2"/>
    <property type="match status" value="1"/>
</dbReference>
<dbReference type="GO" id="GO:0016787">
    <property type="term" value="F:hydrolase activity"/>
    <property type="evidence" value="ECO:0007669"/>
    <property type="project" value="InterPro"/>
</dbReference>
<dbReference type="SUPFAM" id="SSF51556">
    <property type="entry name" value="Metallo-dependent hydrolases"/>
    <property type="match status" value="1"/>
</dbReference>
<dbReference type="STRING" id="1336337.A0A3N4IUG2"/>
<dbReference type="EMBL" id="ML120581">
    <property type="protein sequence ID" value="RPA89426.1"/>
    <property type="molecule type" value="Genomic_DNA"/>
</dbReference>
<organism evidence="3 4">
    <name type="scientific">Choiromyces venosus 120613-1</name>
    <dbReference type="NCBI Taxonomy" id="1336337"/>
    <lineage>
        <taxon>Eukaryota</taxon>
        <taxon>Fungi</taxon>
        <taxon>Dikarya</taxon>
        <taxon>Ascomycota</taxon>
        <taxon>Pezizomycotina</taxon>
        <taxon>Pezizomycetes</taxon>
        <taxon>Pezizales</taxon>
        <taxon>Tuberaceae</taxon>
        <taxon>Choiromyces</taxon>
    </lineage>
</organism>
<proteinExistence type="inferred from homology"/>
<dbReference type="InterPro" id="IPR032466">
    <property type="entry name" value="Metal_Hydrolase"/>
</dbReference>
<reference evidence="3 4" key="1">
    <citation type="journal article" date="2018" name="Nat. Ecol. Evol.">
        <title>Pezizomycetes genomes reveal the molecular basis of ectomycorrhizal truffle lifestyle.</title>
        <authorList>
            <person name="Murat C."/>
            <person name="Payen T."/>
            <person name="Noel B."/>
            <person name="Kuo A."/>
            <person name="Morin E."/>
            <person name="Chen J."/>
            <person name="Kohler A."/>
            <person name="Krizsan K."/>
            <person name="Balestrini R."/>
            <person name="Da Silva C."/>
            <person name="Montanini B."/>
            <person name="Hainaut M."/>
            <person name="Levati E."/>
            <person name="Barry K.W."/>
            <person name="Belfiori B."/>
            <person name="Cichocki N."/>
            <person name="Clum A."/>
            <person name="Dockter R.B."/>
            <person name="Fauchery L."/>
            <person name="Guy J."/>
            <person name="Iotti M."/>
            <person name="Le Tacon F."/>
            <person name="Lindquist E.A."/>
            <person name="Lipzen A."/>
            <person name="Malagnac F."/>
            <person name="Mello A."/>
            <person name="Molinier V."/>
            <person name="Miyauchi S."/>
            <person name="Poulain J."/>
            <person name="Riccioni C."/>
            <person name="Rubini A."/>
            <person name="Sitrit Y."/>
            <person name="Splivallo R."/>
            <person name="Traeger S."/>
            <person name="Wang M."/>
            <person name="Zifcakova L."/>
            <person name="Wipf D."/>
            <person name="Zambonelli A."/>
            <person name="Paolocci F."/>
            <person name="Nowrousian M."/>
            <person name="Ottonello S."/>
            <person name="Baldrian P."/>
            <person name="Spatafora J.W."/>
            <person name="Henrissat B."/>
            <person name="Nagy L.G."/>
            <person name="Aury J.M."/>
            <person name="Wincker P."/>
            <person name="Grigoriev I.V."/>
            <person name="Bonfante P."/>
            <person name="Martin F.M."/>
        </authorList>
    </citation>
    <scope>NUCLEOTIDE SEQUENCE [LARGE SCALE GENOMIC DNA]</scope>
    <source>
        <strain evidence="3 4">120613-1</strain>
    </source>
</reference>
<dbReference type="PANTHER" id="PTHR43569">
    <property type="entry name" value="AMIDOHYDROLASE"/>
    <property type="match status" value="1"/>
</dbReference>
<name>A0A3N4IUG2_9PEZI</name>
<dbReference type="Proteomes" id="UP000276215">
    <property type="component" value="Unassembled WGS sequence"/>
</dbReference>
<dbReference type="PANTHER" id="PTHR43569:SF2">
    <property type="entry name" value="AMIDOHYDROLASE-RELATED DOMAIN-CONTAINING PROTEIN"/>
    <property type="match status" value="1"/>
</dbReference>
<accession>A0A3N4IUG2</accession>
<evidence type="ECO:0000313" key="4">
    <source>
        <dbReference type="Proteomes" id="UP000276215"/>
    </source>
</evidence>